<evidence type="ECO:0000256" key="1">
    <source>
        <dbReference type="SAM" id="MobiDB-lite"/>
    </source>
</evidence>
<evidence type="ECO:0000313" key="2">
    <source>
        <dbReference type="EMBL" id="EYE93432.1"/>
    </source>
</evidence>
<dbReference type="AlphaFoldDB" id="A0A017S8Z6"/>
<dbReference type="OrthoDB" id="4493717at2759"/>
<dbReference type="HOGENOM" id="CLU_1510282_0_0_1"/>
<dbReference type="Proteomes" id="UP000019804">
    <property type="component" value="Unassembled WGS sequence"/>
</dbReference>
<sequence length="178" mass="20900">MTSAQETVSPSEKHIQEKSTDYESLFNNPLWTTNPDLTQPTSEIKFAIRYHETVKPEEQYGSKKAFFKHGSHVEEKEFKHSQECNCIGGWAEPPYESPWCKIIDERVDDSNKHAPEEIEAKAEKKREKEPSEFNKNMLHGLGRYRPYQHHTTFSCYLSLIDYSSMLKPFRRLTKTVRN</sequence>
<feature type="region of interest" description="Disordered" evidence="1">
    <location>
        <begin position="1"/>
        <end position="20"/>
    </location>
</feature>
<gene>
    <name evidence="2" type="ORF">EURHEDRAFT_414237</name>
</gene>
<dbReference type="RefSeq" id="XP_040637120.1">
    <property type="nucleotide sequence ID" value="XM_040782371.1"/>
</dbReference>
<name>A0A017S8Z6_ASPRC</name>
<dbReference type="EMBL" id="KK088431">
    <property type="protein sequence ID" value="EYE93432.1"/>
    <property type="molecule type" value="Genomic_DNA"/>
</dbReference>
<feature type="compositionally biased region" description="Polar residues" evidence="1">
    <location>
        <begin position="1"/>
        <end position="10"/>
    </location>
</feature>
<reference evidence="3" key="1">
    <citation type="journal article" date="2014" name="Nat. Commun.">
        <title>Genomic adaptations of the halophilic Dead Sea filamentous fungus Eurotium rubrum.</title>
        <authorList>
            <person name="Kis-Papo T."/>
            <person name="Weig A.R."/>
            <person name="Riley R."/>
            <person name="Persoh D."/>
            <person name="Salamov A."/>
            <person name="Sun H."/>
            <person name="Lipzen A."/>
            <person name="Wasser S.P."/>
            <person name="Rambold G."/>
            <person name="Grigoriev I.V."/>
            <person name="Nevo E."/>
        </authorList>
    </citation>
    <scope>NUCLEOTIDE SEQUENCE [LARGE SCALE GENOMIC DNA]</scope>
    <source>
        <strain evidence="3">CBS 135680</strain>
    </source>
</reference>
<dbReference type="GeneID" id="63697495"/>
<keyword evidence="3" id="KW-1185">Reference proteome</keyword>
<accession>A0A017S8Z6</accession>
<proteinExistence type="predicted"/>
<evidence type="ECO:0000313" key="3">
    <source>
        <dbReference type="Proteomes" id="UP000019804"/>
    </source>
</evidence>
<protein>
    <submittedName>
        <fullName evidence="2">Uncharacterized protein</fullName>
    </submittedName>
</protein>
<feature type="compositionally biased region" description="Basic and acidic residues" evidence="1">
    <location>
        <begin position="11"/>
        <end position="20"/>
    </location>
</feature>
<organism evidence="2 3">
    <name type="scientific">Aspergillus ruber (strain CBS 135680)</name>
    <dbReference type="NCBI Taxonomy" id="1388766"/>
    <lineage>
        <taxon>Eukaryota</taxon>
        <taxon>Fungi</taxon>
        <taxon>Dikarya</taxon>
        <taxon>Ascomycota</taxon>
        <taxon>Pezizomycotina</taxon>
        <taxon>Eurotiomycetes</taxon>
        <taxon>Eurotiomycetidae</taxon>
        <taxon>Eurotiales</taxon>
        <taxon>Aspergillaceae</taxon>
        <taxon>Aspergillus</taxon>
        <taxon>Aspergillus subgen. Aspergillus</taxon>
    </lineage>
</organism>